<name>A0A286RDG1_9BACT</name>
<dbReference type="Gene3D" id="3.30.420.100">
    <property type="match status" value="1"/>
</dbReference>
<evidence type="ECO:0000256" key="5">
    <source>
        <dbReference type="ARBA" id="ARBA00023274"/>
    </source>
</evidence>
<feature type="region of interest" description="Disordered" evidence="8">
    <location>
        <begin position="95"/>
        <end position="133"/>
    </location>
</feature>
<keyword evidence="2" id="KW-0699">rRNA-binding</keyword>
<feature type="compositionally biased region" description="Basic and acidic residues" evidence="8">
    <location>
        <begin position="121"/>
        <end position="133"/>
    </location>
</feature>
<evidence type="ECO:0000313" key="10">
    <source>
        <dbReference type="Proteomes" id="UP000215086"/>
    </source>
</evidence>
<reference evidence="9 10" key="1">
    <citation type="journal article" name="Front. Microbiol.">
        <title>Sugar Metabolism of the First Thermophilic Planctomycete Thermogutta terrifontis: Comparative Genomic and Transcriptomic Approaches.</title>
        <authorList>
            <person name="Elcheninov A.G."/>
            <person name="Menzel P."/>
            <person name="Gudbergsdottir S.R."/>
            <person name="Slesarev A.I."/>
            <person name="Kadnikov V.V."/>
            <person name="Krogh A."/>
            <person name="Bonch-Osmolovskaya E.A."/>
            <person name="Peng X."/>
            <person name="Kublanov I.V."/>
        </authorList>
    </citation>
    <scope>NUCLEOTIDE SEQUENCE [LARGE SCALE GENOMIC DNA]</scope>
    <source>
        <strain evidence="9 10">R1</strain>
    </source>
</reference>
<evidence type="ECO:0000256" key="4">
    <source>
        <dbReference type="ARBA" id="ARBA00022980"/>
    </source>
</evidence>
<dbReference type="InterPro" id="IPR004389">
    <property type="entry name" value="Ribosomal_uL18_bac-type"/>
</dbReference>
<dbReference type="Pfam" id="PF00861">
    <property type="entry name" value="Ribosomal_L18p"/>
    <property type="match status" value="1"/>
</dbReference>
<dbReference type="CDD" id="cd00432">
    <property type="entry name" value="Ribosomal_L18_L5e"/>
    <property type="match status" value="1"/>
</dbReference>
<dbReference type="GO" id="GO:0003735">
    <property type="term" value="F:structural constituent of ribosome"/>
    <property type="evidence" value="ECO:0007669"/>
    <property type="project" value="InterPro"/>
</dbReference>
<evidence type="ECO:0000256" key="3">
    <source>
        <dbReference type="ARBA" id="ARBA00022884"/>
    </source>
</evidence>
<evidence type="ECO:0000256" key="2">
    <source>
        <dbReference type="ARBA" id="ARBA00022730"/>
    </source>
</evidence>
<dbReference type="NCBIfam" id="TIGR00060">
    <property type="entry name" value="L18_bact"/>
    <property type="match status" value="1"/>
</dbReference>
<dbReference type="InterPro" id="IPR057268">
    <property type="entry name" value="Ribosomal_L18"/>
</dbReference>
<protein>
    <recommendedName>
        <fullName evidence="6">Large ribosomal subunit protein uL18</fullName>
    </recommendedName>
    <alternativeName>
        <fullName evidence="7">50S ribosomal protein L18</fullName>
    </alternativeName>
</protein>
<dbReference type="SUPFAM" id="SSF53137">
    <property type="entry name" value="Translational machinery components"/>
    <property type="match status" value="1"/>
</dbReference>
<evidence type="ECO:0000256" key="8">
    <source>
        <dbReference type="SAM" id="MobiDB-lite"/>
    </source>
</evidence>
<dbReference type="GO" id="GO:0008097">
    <property type="term" value="F:5S rRNA binding"/>
    <property type="evidence" value="ECO:0007669"/>
    <property type="project" value="TreeGrafter"/>
</dbReference>
<accession>A0A286RDG1</accession>
<dbReference type="GO" id="GO:0006412">
    <property type="term" value="P:translation"/>
    <property type="evidence" value="ECO:0007669"/>
    <property type="project" value="InterPro"/>
</dbReference>
<dbReference type="PANTHER" id="PTHR12899:SF3">
    <property type="entry name" value="LARGE RIBOSOMAL SUBUNIT PROTEIN UL18M"/>
    <property type="match status" value="1"/>
</dbReference>
<evidence type="ECO:0000256" key="1">
    <source>
        <dbReference type="ARBA" id="ARBA00007116"/>
    </source>
</evidence>
<dbReference type="AlphaFoldDB" id="A0A286RDG1"/>
<dbReference type="GO" id="GO:0022625">
    <property type="term" value="C:cytosolic large ribosomal subunit"/>
    <property type="evidence" value="ECO:0007669"/>
    <property type="project" value="TreeGrafter"/>
</dbReference>
<keyword evidence="4 9" id="KW-0689">Ribosomal protein</keyword>
<dbReference type="KEGG" id="ttf:THTE_1403"/>
<comment type="similarity">
    <text evidence="1">Belongs to the universal ribosomal protein uL18 family.</text>
</comment>
<keyword evidence="10" id="KW-1185">Reference proteome</keyword>
<evidence type="ECO:0000256" key="6">
    <source>
        <dbReference type="ARBA" id="ARBA00035197"/>
    </source>
</evidence>
<organism evidence="9 10">
    <name type="scientific">Thermogutta terrifontis</name>
    <dbReference type="NCBI Taxonomy" id="1331910"/>
    <lineage>
        <taxon>Bacteria</taxon>
        <taxon>Pseudomonadati</taxon>
        <taxon>Planctomycetota</taxon>
        <taxon>Planctomycetia</taxon>
        <taxon>Pirellulales</taxon>
        <taxon>Thermoguttaceae</taxon>
        <taxon>Thermogutta</taxon>
    </lineage>
</organism>
<keyword evidence="5" id="KW-0687">Ribonucleoprotein</keyword>
<sequence length="133" mass="14080">MFRSHKHIYAQIIDDTQGRTLAAASTVEKDIRDMVGGYGGNIQAATVVGRIIAERALAAGIRQVVFDRGPYKYHGRVAALADAARDAGLDIGPKKEVQAASVQEETDKKGQKTKGGGKAEATNKGKGGEKNKS</sequence>
<keyword evidence="3" id="KW-0694">RNA-binding</keyword>
<dbReference type="EMBL" id="CP018477">
    <property type="protein sequence ID" value="ASV74005.1"/>
    <property type="molecule type" value="Genomic_DNA"/>
</dbReference>
<evidence type="ECO:0000313" key="9">
    <source>
        <dbReference type="EMBL" id="ASV74005.1"/>
    </source>
</evidence>
<dbReference type="FunFam" id="3.30.420.100:FF:000001">
    <property type="entry name" value="50S ribosomal protein L18"/>
    <property type="match status" value="1"/>
</dbReference>
<dbReference type="Proteomes" id="UP000215086">
    <property type="component" value="Chromosome"/>
</dbReference>
<proteinExistence type="inferred from homology"/>
<dbReference type="PANTHER" id="PTHR12899">
    <property type="entry name" value="39S RIBOSOMAL PROTEIN L18, MITOCHONDRIAL"/>
    <property type="match status" value="1"/>
</dbReference>
<gene>
    <name evidence="9" type="ORF">THTE_1403</name>
</gene>
<evidence type="ECO:0000256" key="7">
    <source>
        <dbReference type="ARBA" id="ARBA00035496"/>
    </source>
</evidence>
<dbReference type="InterPro" id="IPR005484">
    <property type="entry name" value="Ribosomal_uL18_bac/plant/anim"/>
</dbReference>